<sequence length="128" mass="14342">MMIRSWMAMQSVKTFSGKKPSPALQQEILEQLSIQAAQLTQALEILSQRQDAEPARTTNKNVKFTPTTSELRDIAAGIYECRRKRDRHVSIDLMGEPAWDMLLDLYVRQIDGKKTSVTSACIGACVPS</sequence>
<evidence type="ECO:0000313" key="1">
    <source>
        <dbReference type="EMBL" id="KMS59962.1"/>
    </source>
</evidence>
<evidence type="ECO:0000313" key="2">
    <source>
        <dbReference type="Proteomes" id="UP000052268"/>
    </source>
</evidence>
<dbReference type="EMBL" id="JACU01000002">
    <property type="protein sequence ID" value="KMS59962.1"/>
    <property type="molecule type" value="Genomic_DNA"/>
</dbReference>
<organism evidence="1 2">
    <name type="scientific">Novosphingobium barchaimii LL02</name>
    <dbReference type="NCBI Taxonomy" id="1114963"/>
    <lineage>
        <taxon>Bacteria</taxon>
        <taxon>Pseudomonadati</taxon>
        <taxon>Pseudomonadota</taxon>
        <taxon>Alphaproteobacteria</taxon>
        <taxon>Sphingomonadales</taxon>
        <taxon>Sphingomonadaceae</taxon>
        <taxon>Novosphingobium</taxon>
    </lineage>
</organism>
<dbReference type="PATRIC" id="fig|1114963.3.peg.421"/>
<gene>
    <name evidence="1" type="ORF">V474_07615</name>
</gene>
<dbReference type="AlphaFoldDB" id="A0A0J7Y8M6"/>
<comment type="caution">
    <text evidence="1">The sequence shown here is derived from an EMBL/GenBank/DDBJ whole genome shotgun (WGS) entry which is preliminary data.</text>
</comment>
<reference evidence="1 2" key="1">
    <citation type="journal article" date="2015" name="G3 (Bethesda)">
        <title>Insights into Ongoing Evolution of the Hexachlorocyclohexane Catabolic Pathway from Comparative Genomics of Ten Sphingomonadaceae Strains.</title>
        <authorList>
            <person name="Pearce S.L."/>
            <person name="Oakeshott J.G."/>
            <person name="Pandey G."/>
        </authorList>
    </citation>
    <scope>NUCLEOTIDE SEQUENCE [LARGE SCALE GENOMIC DNA]</scope>
    <source>
        <strain evidence="1 2">LL02</strain>
    </source>
</reference>
<protein>
    <submittedName>
        <fullName evidence="1">Uncharacterized protein</fullName>
    </submittedName>
</protein>
<accession>A0A0J7Y8M6</accession>
<keyword evidence="2" id="KW-1185">Reference proteome</keyword>
<dbReference type="Proteomes" id="UP000052268">
    <property type="component" value="Unassembled WGS sequence"/>
</dbReference>
<name>A0A0J7Y8M6_9SPHN</name>
<proteinExistence type="predicted"/>